<proteinExistence type="predicted"/>
<evidence type="ECO:0000313" key="2">
    <source>
        <dbReference type="EMBL" id="GFA68828.1"/>
    </source>
</evidence>
<gene>
    <name evidence="2" type="ORF">Tci_640800</name>
</gene>
<protein>
    <submittedName>
        <fullName evidence="2">Tropinone reductase-like 3</fullName>
    </submittedName>
</protein>
<evidence type="ECO:0000256" key="1">
    <source>
        <dbReference type="SAM" id="MobiDB-lite"/>
    </source>
</evidence>
<accession>A0A699K2D8</accession>
<sequence length="108" mass="11801">MLARVYDHKSSQARNAIEEKTPLKRLGTPEDMAAATAFLVSDEASCITGNGRRLTITYWLAIALGVAQGIEYFHTHADKTSHGNIKSAPIHRISCSRGHRPIQSLEGS</sequence>
<dbReference type="SUPFAM" id="SSF51735">
    <property type="entry name" value="NAD(P)-binding Rossmann-fold domains"/>
    <property type="match status" value="1"/>
</dbReference>
<reference evidence="2" key="1">
    <citation type="journal article" date="2019" name="Sci. Rep.">
        <title>Draft genome of Tanacetum cinerariifolium, the natural source of mosquito coil.</title>
        <authorList>
            <person name="Yamashiro T."/>
            <person name="Shiraishi A."/>
            <person name="Satake H."/>
            <person name="Nakayama K."/>
        </authorList>
    </citation>
    <scope>NUCLEOTIDE SEQUENCE</scope>
</reference>
<dbReference type="EMBL" id="BKCJ010469160">
    <property type="protein sequence ID" value="GFA68828.1"/>
    <property type="molecule type" value="Genomic_DNA"/>
</dbReference>
<dbReference type="InterPro" id="IPR002347">
    <property type="entry name" value="SDR_fam"/>
</dbReference>
<feature type="region of interest" description="Disordered" evidence="1">
    <location>
        <begin position="1"/>
        <end position="24"/>
    </location>
</feature>
<name>A0A699K2D8_TANCI</name>
<dbReference type="Gene3D" id="3.40.50.720">
    <property type="entry name" value="NAD(P)-binding Rossmann-like Domain"/>
    <property type="match status" value="1"/>
</dbReference>
<comment type="caution">
    <text evidence="2">The sequence shown here is derived from an EMBL/GenBank/DDBJ whole genome shotgun (WGS) entry which is preliminary data.</text>
</comment>
<feature type="compositionally biased region" description="Basic and acidic residues" evidence="1">
    <location>
        <begin position="1"/>
        <end position="22"/>
    </location>
</feature>
<dbReference type="InterPro" id="IPR036291">
    <property type="entry name" value="NAD(P)-bd_dom_sf"/>
</dbReference>
<organism evidence="2">
    <name type="scientific">Tanacetum cinerariifolium</name>
    <name type="common">Dalmatian daisy</name>
    <name type="synonym">Chrysanthemum cinerariifolium</name>
    <dbReference type="NCBI Taxonomy" id="118510"/>
    <lineage>
        <taxon>Eukaryota</taxon>
        <taxon>Viridiplantae</taxon>
        <taxon>Streptophyta</taxon>
        <taxon>Embryophyta</taxon>
        <taxon>Tracheophyta</taxon>
        <taxon>Spermatophyta</taxon>
        <taxon>Magnoliopsida</taxon>
        <taxon>eudicotyledons</taxon>
        <taxon>Gunneridae</taxon>
        <taxon>Pentapetalae</taxon>
        <taxon>asterids</taxon>
        <taxon>campanulids</taxon>
        <taxon>Asterales</taxon>
        <taxon>Asteraceae</taxon>
        <taxon>Asteroideae</taxon>
        <taxon>Anthemideae</taxon>
        <taxon>Anthemidinae</taxon>
        <taxon>Tanacetum</taxon>
    </lineage>
</organism>
<dbReference type="AlphaFoldDB" id="A0A699K2D8"/>
<dbReference type="Pfam" id="PF13561">
    <property type="entry name" value="adh_short_C2"/>
    <property type="match status" value="1"/>
</dbReference>